<dbReference type="EMBL" id="CP135076">
    <property type="protein sequence ID" value="WNO52985.1"/>
    <property type="molecule type" value="Genomic_DNA"/>
</dbReference>
<dbReference type="Proteomes" id="UP001302249">
    <property type="component" value="Chromosome"/>
</dbReference>
<dbReference type="SUPFAM" id="SSF48537">
    <property type="entry name" value="Phospholipase C/P1 nuclease"/>
    <property type="match status" value="1"/>
</dbReference>
<reference evidence="2 3" key="1">
    <citation type="submission" date="2023-09" db="EMBL/GenBank/DDBJ databases">
        <authorList>
            <person name="Rey-Velasco X."/>
        </authorList>
    </citation>
    <scope>NUCLEOTIDE SEQUENCE [LARGE SCALE GENOMIC DNA]</scope>
    <source>
        <strain evidence="2 3">W311</strain>
    </source>
</reference>
<evidence type="ECO:0000256" key="1">
    <source>
        <dbReference type="SAM" id="MobiDB-lite"/>
    </source>
</evidence>
<evidence type="ECO:0000313" key="2">
    <source>
        <dbReference type="EMBL" id="WNO52985.1"/>
    </source>
</evidence>
<keyword evidence="3" id="KW-1185">Reference proteome</keyword>
<proteinExistence type="predicted"/>
<accession>A0ABZ0B6F4</accession>
<name>A0ABZ0B6F4_9SPHN</name>
<organism evidence="2 3">
    <name type="scientific">Stakelama saccharophila</name>
    <dbReference type="NCBI Taxonomy" id="3075605"/>
    <lineage>
        <taxon>Bacteria</taxon>
        <taxon>Pseudomonadati</taxon>
        <taxon>Pseudomonadota</taxon>
        <taxon>Alphaproteobacteria</taxon>
        <taxon>Sphingomonadales</taxon>
        <taxon>Sphingomonadaceae</taxon>
        <taxon>Stakelama</taxon>
    </lineage>
</organism>
<sequence length="239" mass="25837">MLRADIWRSGGALTAADLVAGYRSLIGKAHAKGIRVIGATLTPGWGSKYLRREMAKVRQETNEEDTAHTEQTIAFYVARIGHYLGDGVNPMHDSIHCEGWFGPNPHAYTRDHALHGRFESQFVDAIGLSASDVIGKIGAPAHQQGDIFEAVLAYLQGNADKVETIFQLDPRGAFADGSDEEARGFVYDRIAGGAAMLRDLLYRAWRESASHGQGAHRPQDPDAPGYNPATGTAPAPLDS</sequence>
<dbReference type="InterPro" id="IPR008947">
    <property type="entry name" value="PLipase_C/P1_nuclease_dom_sf"/>
</dbReference>
<evidence type="ECO:0000313" key="3">
    <source>
        <dbReference type="Proteomes" id="UP001302249"/>
    </source>
</evidence>
<gene>
    <name evidence="2" type="ORF">RPR59_11020</name>
</gene>
<protein>
    <recommendedName>
        <fullName evidence="4">S1/P1 Nuclease</fullName>
    </recommendedName>
</protein>
<evidence type="ECO:0008006" key="4">
    <source>
        <dbReference type="Google" id="ProtNLM"/>
    </source>
</evidence>
<feature type="region of interest" description="Disordered" evidence="1">
    <location>
        <begin position="208"/>
        <end position="239"/>
    </location>
</feature>
<dbReference type="RefSeq" id="WP_313913986.1">
    <property type="nucleotide sequence ID" value="NZ_CP135076.1"/>
</dbReference>